<feature type="domain" description="C2H2-type" evidence="5">
    <location>
        <begin position="9"/>
        <end position="36"/>
    </location>
</feature>
<dbReference type="SMART" id="SM00355">
    <property type="entry name" value="ZnF_C2H2"/>
    <property type="match status" value="2"/>
</dbReference>
<dbReference type="PROSITE" id="PS50157">
    <property type="entry name" value="ZINC_FINGER_C2H2_2"/>
    <property type="match status" value="2"/>
</dbReference>
<evidence type="ECO:0000313" key="7">
    <source>
        <dbReference type="Proteomes" id="UP001432027"/>
    </source>
</evidence>
<keyword evidence="7" id="KW-1185">Reference proteome</keyword>
<dbReference type="PROSITE" id="PS00028">
    <property type="entry name" value="ZINC_FINGER_C2H2_1"/>
    <property type="match status" value="2"/>
</dbReference>
<evidence type="ECO:0000313" key="6">
    <source>
        <dbReference type="EMBL" id="GMT06847.1"/>
    </source>
</evidence>
<comment type="caution">
    <text evidence="6">The sequence shown here is derived from an EMBL/GenBank/DDBJ whole genome shotgun (WGS) entry which is preliminary data.</text>
</comment>
<sequence length="65" mass="7202">LGIHKNTHLQCDVCGKKFNDINFLETHKLSHLPDNDPGKGKFKCDVCGKCLSGASALSRHKDMHL</sequence>
<dbReference type="Pfam" id="PF13894">
    <property type="entry name" value="zf-C2H2_4"/>
    <property type="match status" value="1"/>
</dbReference>
<feature type="non-terminal residue" evidence="6">
    <location>
        <position position="65"/>
    </location>
</feature>
<dbReference type="Proteomes" id="UP001432027">
    <property type="component" value="Unassembled WGS sequence"/>
</dbReference>
<protein>
    <recommendedName>
        <fullName evidence="5">C2H2-type domain-containing protein</fullName>
    </recommendedName>
</protein>
<dbReference type="GO" id="GO:0005634">
    <property type="term" value="C:nucleus"/>
    <property type="evidence" value="ECO:0007669"/>
    <property type="project" value="UniProtKB-ARBA"/>
</dbReference>
<gene>
    <name evidence="6" type="ORF">PENTCL1PPCAC_29021</name>
</gene>
<dbReference type="InterPro" id="IPR013087">
    <property type="entry name" value="Znf_C2H2_type"/>
</dbReference>
<keyword evidence="1" id="KW-0479">Metal-binding</keyword>
<reference evidence="6" key="1">
    <citation type="submission" date="2023-10" db="EMBL/GenBank/DDBJ databases">
        <title>Genome assembly of Pristionchus species.</title>
        <authorList>
            <person name="Yoshida K."/>
            <person name="Sommer R.J."/>
        </authorList>
    </citation>
    <scope>NUCLEOTIDE SEQUENCE</scope>
    <source>
        <strain evidence="6">RS0144</strain>
    </source>
</reference>
<dbReference type="InterPro" id="IPR036236">
    <property type="entry name" value="Znf_C2H2_sf"/>
</dbReference>
<evidence type="ECO:0000256" key="1">
    <source>
        <dbReference type="ARBA" id="ARBA00022723"/>
    </source>
</evidence>
<keyword evidence="3" id="KW-0862">Zinc</keyword>
<proteinExistence type="predicted"/>
<feature type="non-terminal residue" evidence="6">
    <location>
        <position position="1"/>
    </location>
</feature>
<evidence type="ECO:0000256" key="4">
    <source>
        <dbReference type="PROSITE-ProRule" id="PRU00042"/>
    </source>
</evidence>
<evidence type="ECO:0000256" key="2">
    <source>
        <dbReference type="ARBA" id="ARBA00022771"/>
    </source>
</evidence>
<name>A0AAV5UIQ1_9BILA</name>
<dbReference type="GO" id="GO:0000122">
    <property type="term" value="P:negative regulation of transcription by RNA polymerase II"/>
    <property type="evidence" value="ECO:0007669"/>
    <property type="project" value="UniProtKB-ARBA"/>
</dbReference>
<dbReference type="GO" id="GO:0008270">
    <property type="term" value="F:zinc ion binding"/>
    <property type="evidence" value="ECO:0007669"/>
    <property type="project" value="UniProtKB-KW"/>
</dbReference>
<dbReference type="EMBL" id="BTSX01000006">
    <property type="protein sequence ID" value="GMT06847.1"/>
    <property type="molecule type" value="Genomic_DNA"/>
</dbReference>
<dbReference type="AlphaFoldDB" id="A0AAV5UIQ1"/>
<organism evidence="6 7">
    <name type="scientific">Pristionchus entomophagus</name>
    <dbReference type="NCBI Taxonomy" id="358040"/>
    <lineage>
        <taxon>Eukaryota</taxon>
        <taxon>Metazoa</taxon>
        <taxon>Ecdysozoa</taxon>
        <taxon>Nematoda</taxon>
        <taxon>Chromadorea</taxon>
        <taxon>Rhabditida</taxon>
        <taxon>Rhabditina</taxon>
        <taxon>Diplogasteromorpha</taxon>
        <taxon>Diplogasteroidea</taxon>
        <taxon>Neodiplogasteridae</taxon>
        <taxon>Pristionchus</taxon>
    </lineage>
</organism>
<feature type="domain" description="C2H2-type" evidence="5">
    <location>
        <begin position="42"/>
        <end position="65"/>
    </location>
</feature>
<keyword evidence="2 4" id="KW-0863">Zinc-finger</keyword>
<dbReference type="Pfam" id="PF00096">
    <property type="entry name" value="zf-C2H2"/>
    <property type="match status" value="1"/>
</dbReference>
<evidence type="ECO:0000259" key="5">
    <source>
        <dbReference type="PROSITE" id="PS50157"/>
    </source>
</evidence>
<dbReference type="FunFam" id="3.30.160.60:FF:000446">
    <property type="entry name" value="Zinc finger protein"/>
    <property type="match status" value="1"/>
</dbReference>
<accession>A0AAV5UIQ1</accession>
<evidence type="ECO:0000256" key="3">
    <source>
        <dbReference type="ARBA" id="ARBA00022833"/>
    </source>
</evidence>
<dbReference type="Gene3D" id="3.30.160.60">
    <property type="entry name" value="Classic Zinc Finger"/>
    <property type="match status" value="2"/>
</dbReference>
<dbReference type="SUPFAM" id="SSF57667">
    <property type="entry name" value="beta-beta-alpha zinc fingers"/>
    <property type="match status" value="1"/>
</dbReference>